<organism evidence="6 7">
    <name type="scientific">Tritrichomonas musculus</name>
    <dbReference type="NCBI Taxonomy" id="1915356"/>
    <lineage>
        <taxon>Eukaryota</taxon>
        <taxon>Metamonada</taxon>
        <taxon>Parabasalia</taxon>
        <taxon>Tritrichomonadida</taxon>
        <taxon>Tritrichomonadidae</taxon>
        <taxon>Tritrichomonas</taxon>
    </lineage>
</organism>
<feature type="domain" description="RRM" evidence="5">
    <location>
        <begin position="114"/>
        <end position="194"/>
    </location>
</feature>
<dbReference type="Pfam" id="PF00076">
    <property type="entry name" value="RRM_1"/>
    <property type="match status" value="2"/>
</dbReference>
<comment type="caution">
    <text evidence="6">The sequence shown here is derived from an EMBL/GenBank/DDBJ whole genome shotgun (WGS) entry which is preliminary data.</text>
</comment>
<evidence type="ECO:0000256" key="3">
    <source>
        <dbReference type="PROSITE-ProRule" id="PRU00176"/>
    </source>
</evidence>
<dbReference type="PANTHER" id="PTHR24012">
    <property type="entry name" value="RNA BINDING PROTEIN"/>
    <property type="match status" value="1"/>
</dbReference>
<keyword evidence="1" id="KW-0677">Repeat</keyword>
<dbReference type="InterPro" id="IPR035979">
    <property type="entry name" value="RBD_domain_sf"/>
</dbReference>
<keyword evidence="2 3" id="KW-0694">RNA-binding</keyword>
<dbReference type="EMBL" id="JAPFFF010000001">
    <property type="protein sequence ID" value="KAK8899983.1"/>
    <property type="molecule type" value="Genomic_DNA"/>
</dbReference>
<proteinExistence type="predicted"/>
<dbReference type="SUPFAM" id="SSF54928">
    <property type="entry name" value="RNA-binding domain, RBD"/>
    <property type="match status" value="1"/>
</dbReference>
<dbReference type="Proteomes" id="UP001470230">
    <property type="component" value="Unassembled WGS sequence"/>
</dbReference>
<dbReference type="PROSITE" id="PS50102">
    <property type="entry name" value="RRM"/>
    <property type="match status" value="2"/>
</dbReference>
<feature type="domain" description="RRM" evidence="5">
    <location>
        <begin position="24"/>
        <end position="104"/>
    </location>
</feature>
<dbReference type="InterPro" id="IPR000504">
    <property type="entry name" value="RRM_dom"/>
</dbReference>
<protein>
    <recommendedName>
        <fullName evidence="5">RRM domain-containing protein</fullName>
    </recommendedName>
</protein>
<dbReference type="InterPro" id="IPR012677">
    <property type="entry name" value="Nucleotide-bd_a/b_plait_sf"/>
</dbReference>
<sequence>MRSNIFTKHYKKSKEIDCFGFPSTNIFINYLPPNYTKTELVQLCVPFGHIESAKVIIDLKTGLSKCFGFARFCSIYSAQKAVLKLDGFKIPNTNKCLLARFAGSKMENTGEISDSIIVKSLCLYFTTKDIWNIFSKFGDIREIELIKDQKSNLFNGNAIITFSSIYEAQEAVRIMNNIKLTPESWPLFIQYTQKPAEKLIDTKSMSFLSGVKIEKPKKKEKSSIENTKKVNSLKHRQSPINSYNDKTSYNSMYDKKSIEHIGNINQHELDSDYQNYEDYYNQKDMMFSVIAEEL</sequence>
<name>A0ABR2L9G2_9EUKA</name>
<keyword evidence="7" id="KW-1185">Reference proteome</keyword>
<dbReference type="SMART" id="SM00360">
    <property type="entry name" value="RRM"/>
    <property type="match status" value="2"/>
</dbReference>
<gene>
    <name evidence="6" type="ORF">M9Y10_002306</name>
</gene>
<dbReference type="Gene3D" id="3.30.70.330">
    <property type="match status" value="2"/>
</dbReference>
<evidence type="ECO:0000313" key="6">
    <source>
        <dbReference type="EMBL" id="KAK8899983.1"/>
    </source>
</evidence>
<evidence type="ECO:0000313" key="7">
    <source>
        <dbReference type="Proteomes" id="UP001470230"/>
    </source>
</evidence>
<reference evidence="6 7" key="1">
    <citation type="submission" date="2024-04" db="EMBL/GenBank/DDBJ databases">
        <title>Tritrichomonas musculus Genome.</title>
        <authorList>
            <person name="Alves-Ferreira E."/>
            <person name="Grigg M."/>
            <person name="Lorenzi H."/>
            <person name="Galac M."/>
        </authorList>
    </citation>
    <scope>NUCLEOTIDE SEQUENCE [LARGE SCALE GENOMIC DNA]</scope>
    <source>
        <strain evidence="6 7">EAF2021</strain>
    </source>
</reference>
<dbReference type="CDD" id="cd00590">
    <property type="entry name" value="RRM_SF"/>
    <property type="match status" value="1"/>
</dbReference>
<evidence type="ECO:0000256" key="1">
    <source>
        <dbReference type="ARBA" id="ARBA00022737"/>
    </source>
</evidence>
<accession>A0ABR2L9G2</accession>
<evidence type="ECO:0000259" key="5">
    <source>
        <dbReference type="PROSITE" id="PS50102"/>
    </source>
</evidence>
<feature type="region of interest" description="Disordered" evidence="4">
    <location>
        <begin position="218"/>
        <end position="246"/>
    </location>
</feature>
<evidence type="ECO:0000256" key="4">
    <source>
        <dbReference type="SAM" id="MobiDB-lite"/>
    </source>
</evidence>
<evidence type="ECO:0000256" key="2">
    <source>
        <dbReference type="ARBA" id="ARBA00022884"/>
    </source>
</evidence>